<name>A0A0J8QU10_COCIT</name>
<proteinExistence type="predicted"/>
<dbReference type="AlphaFoldDB" id="A0A0J8QU10"/>
<evidence type="ECO:0000313" key="1">
    <source>
        <dbReference type="EMBL" id="KMU74738.1"/>
    </source>
</evidence>
<organism evidence="1 2">
    <name type="scientific">Coccidioides immitis RMSCC 3703</name>
    <dbReference type="NCBI Taxonomy" id="454286"/>
    <lineage>
        <taxon>Eukaryota</taxon>
        <taxon>Fungi</taxon>
        <taxon>Dikarya</taxon>
        <taxon>Ascomycota</taxon>
        <taxon>Pezizomycotina</taxon>
        <taxon>Eurotiomycetes</taxon>
        <taxon>Eurotiomycetidae</taxon>
        <taxon>Onygenales</taxon>
        <taxon>Onygenaceae</taxon>
        <taxon>Coccidioides</taxon>
    </lineage>
</organism>
<dbReference type="EMBL" id="DS268119">
    <property type="protein sequence ID" value="KMU74738.1"/>
    <property type="molecule type" value="Genomic_DNA"/>
</dbReference>
<dbReference type="Proteomes" id="UP000054559">
    <property type="component" value="Unassembled WGS sequence"/>
</dbReference>
<gene>
    <name evidence="1" type="ORF">CISG_00668</name>
</gene>
<protein>
    <submittedName>
        <fullName evidence="1">Uncharacterized protein</fullName>
    </submittedName>
</protein>
<accession>A0A0J8QU10</accession>
<sequence length="333" mass="37639">MPRSVVSQQLDIKFPPKALSRETSETSMPSDFGLCGMDPIESINTSRIVQRMKSKLPNSRMDYLYNTTNPSRDPEYKAFSTVEIPNAINNPDPPFGNFLREDSLLRKASSLILPPPCFSACYSIREPTYPSLTTKSHFEFLSHMFYEKSPCFSSTRGYKFKYMASGFVNIVYGPAYARMMWKPSTISNQPPWAHSRPWPPNPLNCILFELDNSTSAMTRPPAIGWFMCRDGAISVLAPCEGHIEPSGKWGCVVDVSDSVPFPVESSPFDGCTTHIFWHVERITAFCAIPHSRYISLAVHDSRFIQIIELLDDRSVAQNHVKFDAEVSEAKERI</sequence>
<evidence type="ECO:0000313" key="2">
    <source>
        <dbReference type="Proteomes" id="UP000054559"/>
    </source>
</evidence>
<reference evidence="2" key="1">
    <citation type="journal article" date="2010" name="Genome Res.">
        <title>Population genomic sequencing of Coccidioides fungi reveals recent hybridization and transposon control.</title>
        <authorList>
            <person name="Neafsey D.E."/>
            <person name="Barker B.M."/>
            <person name="Sharpton T.J."/>
            <person name="Stajich J.E."/>
            <person name="Park D.J."/>
            <person name="Whiston E."/>
            <person name="Hung C.-Y."/>
            <person name="McMahan C."/>
            <person name="White J."/>
            <person name="Sykes S."/>
            <person name="Heiman D."/>
            <person name="Young S."/>
            <person name="Zeng Q."/>
            <person name="Abouelleil A."/>
            <person name="Aftuck L."/>
            <person name="Bessette D."/>
            <person name="Brown A."/>
            <person name="FitzGerald M."/>
            <person name="Lui A."/>
            <person name="Macdonald J.P."/>
            <person name="Priest M."/>
            <person name="Orbach M.J."/>
            <person name="Galgiani J.N."/>
            <person name="Kirkland T.N."/>
            <person name="Cole G.T."/>
            <person name="Birren B.W."/>
            <person name="Henn M.R."/>
            <person name="Taylor J.W."/>
            <person name="Rounsley S.D."/>
        </authorList>
    </citation>
    <scope>NUCLEOTIDE SEQUENCE [LARGE SCALE GENOMIC DNA]</scope>
    <source>
        <strain evidence="2">RMSCC 3703</strain>
    </source>
</reference>